<dbReference type="GO" id="GO:0008990">
    <property type="term" value="F:rRNA (guanine-N2-)-methyltransferase activity"/>
    <property type="evidence" value="ECO:0007669"/>
    <property type="project" value="TreeGrafter"/>
</dbReference>
<evidence type="ECO:0000313" key="5">
    <source>
        <dbReference type="Proteomes" id="UP000620366"/>
    </source>
</evidence>
<feature type="domain" description="THUMP" evidence="3">
    <location>
        <begin position="58"/>
        <end position="155"/>
    </location>
</feature>
<dbReference type="PROSITE" id="PS00092">
    <property type="entry name" value="N6_MTASE"/>
    <property type="match status" value="1"/>
</dbReference>
<dbReference type="InterPro" id="IPR029063">
    <property type="entry name" value="SAM-dependent_MTases_sf"/>
</dbReference>
<dbReference type="RefSeq" id="WP_249300624.1">
    <property type="nucleotide sequence ID" value="NZ_JACRSP010000003.1"/>
</dbReference>
<dbReference type="PANTHER" id="PTHR47313">
    <property type="entry name" value="RIBOSOMAL RNA LARGE SUBUNIT METHYLTRANSFERASE K/L"/>
    <property type="match status" value="1"/>
</dbReference>
<dbReference type="GO" id="GO:0003723">
    <property type="term" value="F:RNA binding"/>
    <property type="evidence" value="ECO:0007669"/>
    <property type="project" value="InterPro"/>
</dbReference>
<keyword evidence="2" id="KW-0808">Transferase</keyword>
<dbReference type="Proteomes" id="UP000620366">
    <property type="component" value="Unassembled WGS sequence"/>
</dbReference>
<dbReference type="SMART" id="SM00981">
    <property type="entry name" value="THUMP"/>
    <property type="match status" value="1"/>
</dbReference>
<dbReference type="Gene3D" id="3.40.50.150">
    <property type="entry name" value="Vaccinia Virus protein VP39"/>
    <property type="match status" value="1"/>
</dbReference>
<dbReference type="InterPro" id="IPR053943">
    <property type="entry name" value="RlmKL-like_Mtase_CS"/>
</dbReference>
<dbReference type="Gene3D" id="3.30.2130.30">
    <property type="match status" value="1"/>
</dbReference>
<dbReference type="GO" id="GO:0070043">
    <property type="term" value="F:rRNA (guanine-N7-)-methyltransferase activity"/>
    <property type="evidence" value="ECO:0007669"/>
    <property type="project" value="TreeGrafter"/>
</dbReference>
<reference evidence="4" key="1">
    <citation type="submission" date="2020-08" db="EMBL/GenBank/DDBJ databases">
        <title>Genome public.</title>
        <authorList>
            <person name="Liu C."/>
            <person name="Sun Q."/>
        </authorList>
    </citation>
    <scope>NUCLEOTIDE SEQUENCE</scope>
    <source>
        <strain evidence="4">BX7</strain>
    </source>
</reference>
<dbReference type="PANTHER" id="PTHR47313:SF1">
    <property type="entry name" value="RIBOSOMAL RNA LARGE SUBUNIT METHYLTRANSFERASE K_L"/>
    <property type="match status" value="1"/>
</dbReference>
<keyword evidence="5" id="KW-1185">Reference proteome</keyword>
<dbReference type="EMBL" id="JACRSP010000003">
    <property type="protein sequence ID" value="MBC8536755.1"/>
    <property type="molecule type" value="Genomic_DNA"/>
</dbReference>
<keyword evidence="1 4" id="KW-0489">Methyltransferase</keyword>
<evidence type="ECO:0000256" key="2">
    <source>
        <dbReference type="ARBA" id="ARBA00022679"/>
    </source>
</evidence>
<evidence type="ECO:0000256" key="1">
    <source>
        <dbReference type="ARBA" id="ARBA00022603"/>
    </source>
</evidence>
<dbReference type="AlphaFoldDB" id="A0A926DD44"/>
<accession>A0A926DD44</accession>
<evidence type="ECO:0000259" key="3">
    <source>
        <dbReference type="SMART" id="SM00981"/>
    </source>
</evidence>
<protein>
    <submittedName>
        <fullName evidence="4">Class I SAM-dependent RNA methyltransferase</fullName>
    </submittedName>
</protein>
<dbReference type="InterPro" id="IPR000241">
    <property type="entry name" value="RlmKL-like_Mtase"/>
</dbReference>
<evidence type="ECO:0000313" key="4">
    <source>
        <dbReference type="EMBL" id="MBC8536755.1"/>
    </source>
</evidence>
<proteinExistence type="predicted"/>
<dbReference type="PROSITE" id="PS01261">
    <property type="entry name" value="UPF0020"/>
    <property type="match status" value="1"/>
</dbReference>
<dbReference type="Pfam" id="PF22020">
    <property type="entry name" value="RlmL_1st"/>
    <property type="match status" value="1"/>
</dbReference>
<dbReference type="InterPro" id="IPR002052">
    <property type="entry name" value="DNA_methylase_N6_adenine_CS"/>
</dbReference>
<dbReference type="CDD" id="cd11715">
    <property type="entry name" value="THUMP_AdoMetMT"/>
    <property type="match status" value="1"/>
</dbReference>
<dbReference type="Pfam" id="PF02926">
    <property type="entry name" value="THUMP"/>
    <property type="match status" value="1"/>
</dbReference>
<organism evidence="4 5">
    <name type="scientific">Feifania hominis</name>
    <dbReference type="NCBI Taxonomy" id="2763660"/>
    <lineage>
        <taxon>Bacteria</taxon>
        <taxon>Bacillati</taxon>
        <taxon>Bacillota</taxon>
        <taxon>Clostridia</taxon>
        <taxon>Eubacteriales</taxon>
        <taxon>Feifaniaceae</taxon>
        <taxon>Feifania</taxon>
    </lineage>
</organism>
<dbReference type="SUPFAM" id="SSF53335">
    <property type="entry name" value="S-adenosyl-L-methionine-dependent methyltransferases"/>
    <property type="match status" value="1"/>
</dbReference>
<comment type="caution">
    <text evidence="4">The sequence shown here is derived from an EMBL/GenBank/DDBJ whole genome shotgun (WGS) entry which is preliminary data.</text>
</comment>
<name>A0A926DD44_9FIRM</name>
<dbReference type="Pfam" id="PF01170">
    <property type="entry name" value="UPF0020"/>
    <property type="match status" value="1"/>
</dbReference>
<dbReference type="InterPro" id="IPR054170">
    <property type="entry name" value="RlmL_1st"/>
</dbReference>
<sequence>MEPFKIVVPCLFGLESFVARDIRRLGYETDAVTDGRVSFFGDFSAVARANLNLREGERVLIEVANFQALTFDELFEGTKAADWARFIPKDGAFPVTGHALKSRLFSVPDCQSIVKKAVVDKLRQTHRVEWFAETGPKFPIEFFLFHDRVSLLLDTSGEGLHKRGYRENANMAPLRETLASAIVKTARFFPDVNFYDPMCGSGTIAIEAALLGANIAPGLRRSFLVEQWPCFDRALMRAAREEALSAIRRADFVVHASDIDPAMAELTKKNAALAGVSHHVEATVCDVKHFRPAAERGVIACNPPYGERMLERSEAQALARVMGRAFSALPGFNCYIITSDEEFEKHFGRRATKKRKMYNGMIKCDLYQYFTPRERR</sequence>
<dbReference type="InterPro" id="IPR004114">
    <property type="entry name" value="THUMP_dom"/>
</dbReference>
<gene>
    <name evidence="4" type="ORF">H8695_08660</name>
</gene>